<dbReference type="EMBL" id="GL377609">
    <property type="protein sequence ID" value="EFJ18530.1"/>
    <property type="molecule type" value="Genomic_DNA"/>
</dbReference>
<dbReference type="PANTHER" id="PTHR23070">
    <property type="entry name" value="BCS1 AAA-TYPE ATPASE"/>
    <property type="match status" value="1"/>
</dbReference>
<dbReference type="AlphaFoldDB" id="D8SA36"/>
<dbReference type="GO" id="GO:0005524">
    <property type="term" value="F:ATP binding"/>
    <property type="evidence" value="ECO:0007669"/>
    <property type="project" value="InterPro"/>
</dbReference>
<dbReference type="GO" id="GO:0016887">
    <property type="term" value="F:ATP hydrolysis activity"/>
    <property type="evidence" value="ECO:0007669"/>
    <property type="project" value="InterPro"/>
</dbReference>
<sequence>LSERIIIFTTNHKEDLDPALLRSGRMDLHILMGYCGFEAFKVLAWTHLEI</sequence>
<dbReference type="SUPFAM" id="SSF52540">
    <property type="entry name" value="P-loop containing nucleoside triphosphate hydrolases"/>
    <property type="match status" value="1"/>
</dbReference>
<protein>
    <recommendedName>
        <fullName evidence="1">ATPase AAA-type core domain-containing protein</fullName>
    </recommendedName>
</protein>
<accession>D8SA36</accession>
<dbReference type="InParanoid" id="D8SA36"/>
<dbReference type="Pfam" id="PF00004">
    <property type="entry name" value="AAA"/>
    <property type="match status" value="1"/>
</dbReference>
<dbReference type="InterPro" id="IPR027417">
    <property type="entry name" value="P-loop_NTPase"/>
</dbReference>
<dbReference type="STRING" id="88036.D8SA36"/>
<gene>
    <name evidence="2" type="ORF">SELMODRAFT_59883</name>
</gene>
<dbReference type="Gramene" id="EFJ18530">
    <property type="protein sequence ID" value="EFJ18530"/>
    <property type="gene ID" value="SELMODRAFT_59883"/>
</dbReference>
<dbReference type="Proteomes" id="UP000001514">
    <property type="component" value="Unassembled WGS sequence"/>
</dbReference>
<reference evidence="2 3" key="1">
    <citation type="journal article" date="2011" name="Science">
        <title>The Selaginella genome identifies genetic changes associated with the evolution of vascular plants.</title>
        <authorList>
            <person name="Banks J.A."/>
            <person name="Nishiyama T."/>
            <person name="Hasebe M."/>
            <person name="Bowman J.L."/>
            <person name="Gribskov M."/>
            <person name="dePamphilis C."/>
            <person name="Albert V.A."/>
            <person name="Aono N."/>
            <person name="Aoyama T."/>
            <person name="Ambrose B.A."/>
            <person name="Ashton N.W."/>
            <person name="Axtell M.J."/>
            <person name="Barker E."/>
            <person name="Barker M.S."/>
            <person name="Bennetzen J.L."/>
            <person name="Bonawitz N.D."/>
            <person name="Chapple C."/>
            <person name="Cheng C."/>
            <person name="Correa L.G."/>
            <person name="Dacre M."/>
            <person name="DeBarry J."/>
            <person name="Dreyer I."/>
            <person name="Elias M."/>
            <person name="Engstrom E.M."/>
            <person name="Estelle M."/>
            <person name="Feng L."/>
            <person name="Finet C."/>
            <person name="Floyd S.K."/>
            <person name="Frommer W.B."/>
            <person name="Fujita T."/>
            <person name="Gramzow L."/>
            <person name="Gutensohn M."/>
            <person name="Harholt J."/>
            <person name="Hattori M."/>
            <person name="Heyl A."/>
            <person name="Hirai T."/>
            <person name="Hiwatashi Y."/>
            <person name="Ishikawa M."/>
            <person name="Iwata M."/>
            <person name="Karol K.G."/>
            <person name="Koehler B."/>
            <person name="Kolukisaoglu U."/>
            <person name="Kubo M."/>
            <person name="Kurata T."/>
            <person name="Lalonde S."/>
            <person name="Li K."/>
            <person name="Li Y."/>
            <person name="Litt A."/>
            <person name="Lyons E."/>
            <person name="Manning G."/>
            <person name="Maruyama T."/>
            <person name="Michael T.P."/>
            <person name="Mikami K."/>
            <person name="Miyazaki S."/>
            <person name="Morinaga S."/>
            <person name="Murata T."/>
            <person name="Mueller-Roeber B."/>
            <person name="Nelson D.R."/>
            <person name="Obara M."/>
            <person name="Oguri Y."/>
            <person name="Olmstead R.G."/>
            <person name="Onodera N."/>
            <person name="Petersen B.L."/>
            <person name="Pils B."/>
            <person name="Prigge M."/>
            <person name="Rensing S.A."/>
            <person name="Riano-Pachon D.M."/>
            <person name="Roberts A.W."/>
            <person name="Sato Y."/>
            <person name="Scheller H.V."/>
            <person name="Schulz B."/>
            <person name="Schulz C."/>
            <person name="Shakirov E.V."/>
            <person name="Shibagaki N."/>
            <person name="Shinohara N."/>
            <person name="Shippen D.E."/>
            <person name="Soerensen I."/>
            <person name="Sotooka R."/>
            <person name="Sugimoto N."/>
            <person name="Sugita M."/>
            <person name="Sumikawa N."/>
            <person name="Tanurdzic M."/>
            <person name="Theissen G."/>
            <person name="Ulvskov P."/>
            <person name="Wakazuki S."/>
            <person name="Weng J.K."/>
            <person name="Willats W.W."/>
            <person name="Wipf D."/>
            <person name="Wolf P.G."/>
            <person name="Yang L."/>
            <person name="Zimmer A.D."/>
            <person name="Zhu Q."/>
            <person name="Mitros T."/>
            <person name="Hellsten U."/>
            <person name="Loque D."/>
            <person name="Otillar R."/>
            <person name="Salamov A."/>
            <person name="Schmutz J."/>
            <person name="Shapiro H."/>
            <person name="Lindquist E."/>
            <person name="Lucas S."/>
            <person name="Rokhsar D."/>
            <person name="Grigoriev I.V."/>
        </authorList>
    </citation>
    <scope>NUCLEOTIDE SEQUENCE [LARGE SCALE GENOMIC DNA]</scope>
</reference>
<organism evidence="3">
    <name type="scientific">Selaginella moellendorffii</name>
    <name type="common">Spikemoss</name>
    <dbReference type="NCBI Taxonomy" id="88036"/>
    <lineage>
        <taxon>Eukaryota</taxon>
        <taxon>Viridiplantae</taxon>
        <taxon>Streptophyta</taxon>
        <taxon>Embryophyta</taxon>
        <taxon>Tracheophyta</taxon>
        <taxon>Lycopodiopsida</taxon>
        <taxon>Selaginellales</taxon>
        <taxon>Selaginellaceae</taxon>
        <taxon>Selaginella</taxon>
    </lineage>
</organism>
<evidence type="ECO:0000259" key="1">
    <source>
        <dbReference type="Pfam" id="PF00004"/>
    </source>
</evidence>
<dbReference type="OMA" id="MDLHILM"/>
<dbReference type="HOGENOM" id="CLU_3130427_0_0_1"/>
<feature type="non-terminal residue" evidence="2">
    <location>
        <position position="50"/>
    </location>
</feature>
<evidence type="ECO:0000313" key="2">
    <source>
        <dbReference type="EMBL" id="EFJ18530.1"/>
    </source>
</evidence>
<proteinExistence type="predicted"/>
<dbReference type="InterPro" id="IPR003959">
    <property type="entry name" value="ATPase_AAA_core"/>
</dbReference>
<feature type="domain" description="ATPase AAA-type core" evidence="1">
    <location>
        <begin position="4"/>
        <end position="33"/>
    </location>
</feature>
<keyword evidence="3" id="KW-1185">Reference proteome</keyword>
<dbReference type="Gene3D" id="3.40.50.300">
    <property type="entry name" value="P-loop containing nucleotide triphosphate hydrolases"/>
    <property type="match status" value="1"/>
</dbReference>
<dbReference type="KEGG" id="smo:SELMODRAFT_59883"/>
<feature type="non-terminal residue" evidence="2">
    <location>
        <position position="1"/>
    </location>
</feature>
<name>D8SA36_SELML</name>
<dbReference type="InterPro" id="IPR050747">
    <property type="entry name" value="Mitochondrial_chaperone_BCS1"/>
</dbReference>
<dbReference type="eggNOG" id="KOG0743">
    <property type="taxonomic scope" value="Eukaryota"/>
</dbReference>
<evidence type="ECO:0000313" key="3">
    <source>
        <dbReference type="Proteomes" id="UP000001514"/>
    </source>
</evidence>